<feature type="compositionally biased region" description="Basic residues" evidence="1">
    <location>
        <begin position="1"/>
        <end position="14"/>
    </location>
</feature>
<gene>
    <name evidence="3" type="ORF">JQS30_09215</name>
</gene>
<dbReference type="AlphaFoldDB" id="A0A895XKB8"/>
<name>A0A895XKB8_9ACTN</name>
<keyword evidence="2" id="KW-0472">Membrane</keyword>
<reference evidence="3" key="1">
    <citation type="submission" date="2021-02" db="EMBL/GenBank/DDBJ databases">
        <title>Natronoglycomyces albus gen. nov., sp. nov, a haloalkaliphilic actinobacterium from a soda solonchak soil.</title>
        <authorList>
            <person name="Sorokin D.Y."/>
            <person name="Khijniak T.V."/>
            <person name="Zakharycheva A.P."/>
            <person name="Boueva O.V."/>
            <person name="Ariskina E.V."/>
            <person name="Hahnke R.L."/>
            <person name="Bunk B."/>
            <person name="Sproer C."/>
            <person name="Schumann P."/>
            <person name="Evtushenko L.I."/>
            <person name="Kublanov I.V."/>
        </authorList>
    </citation>
    <scope>NUCLEOTIDE SEQUENCE</scope>
    <source>
        <strain evidence="3">DSM 106290</strain>
    </source>
</reference>
<feature type="region of interest" description="Disordered" evidence="1">
    <location>
        <begin position="1"/>
        <end position="23"/>
    </location>
</feature>
<evidence type="ECO:0000256" key="2">
    <source>
        <dbReference type="SAM" id="Phobius"/>
    </source>
</evidence>
<sequence>MAPAKSKHMQRRKERATNARKTAKLAAKFRRSRRVKATVGLAIIMLLLVAYVVWQFVL</sequence>
<dbReference type="Proteomes" id="UP000662939">
    <property type="component" value="Chromosome"/>
</dbReference>
<evidence type="ECO:0000313" key="3">
    <source>
        <dbReference type="EMBL" id="QSB04003.1"/>
    </source>
</evidence>
<accession>A0A895XKB8</accession>
<keyword evidence="2" id="KW-1133">Transmembrane helix</keyword>
<evidence type="ECO:0000313" key="4">
    <source>
        <dbReference type="Proteomes" id="UP000662939"/>
    </source>
</evidence>
<keyword evidence="4" id="KW-1185">Reference proteome</keyword>
<organism evidence="3 4">
    <name type="scientific">Natronoglycomyces albus</name>
    <dbReference type="NCBI Taxonomy" id="2811108"/>
    <lineage>
        <taxon>Bacteria</taxon>
        <taxon>Bacillati</taxon>
        <taxon>Actinomycetota</taxon>
        <taxon>Actinomycetes</taxon>
        <taxon>Glycomycetales</taxon>
        <taxon>Glycomycetaceae</taxon>
        <taxon>Natronoglycomyces</taxon>
    </lineage>
</organism>
<keyword evidence="2" id="KW-0812">Transmembrane</keyword>
<evidence type="ECO:0000256" key="1">
    <source>
        <dbReference type="SAM" id="MobiDB-lite"/>
    </source>
</evidence>
<dbReference type="RefSeq" id="WP_213170001.1">
    <property type="nucleotide sequence ID" value="NZ_CP070496.1"/>
</dbReference>
<feature type="transmembrane region" description="Helical" evidence="2">
    <location>
        <begin position="37"/>
        <end position="57"/>
    </location>
</feature>
<proteinExistence type="predicted"/>
<dbReference type="EMBL" id="CP070496">
    <property type="protein sequence ID" value="QSB04003.1"/>
    <property type="molecule type" value="Genomic_DNA"/>
</dbReference>
<dbReference type="KEGG" id="nav:JQS30_09215"/>
<protein>
    <submittedName>
        <fullName evidence="3">Uncharacterized protein</fullName>
    </submittedName>
</protein>